<dbReference type="Pfam" id="PF01557">
    <property type="entry name" value="FAA_hydrolase"/>
    <property type="match status" value="1"/>
</dbReference>
<dbReference type="InterPro" id="IPR036663">
    <property type="entry name" value="Fumarylacetoacetase_C_sf"/>
</dbReference>
<proteinExistence type="predicted"/>
<dbReference type="AlphaFoldDB" id="A0A1X7EKU9"/>
<dbReference type="PANTHER" id="PTHR43211">
    <property type="entry name" value="FUMARYLACETOACETATE HYDROLASE"/>
    <property type="match status" value="1"/>
</dbReference>
<dbReference type="InterPro" id="IPR011234">
    <property type="entry name" value="Fumarylacetoacetase-like_C"/>
</dbReference>
<accession>A0A1X7EKU9</accession>
<name>A0A1X7EKU9_9PROT</name>
<dbReference type="SUPFAM" id="SSF56529">
    <property type="entry name" value="FAH"/>
    <property type="match status" value="1"/>
</dbReference>
<feature type="domain" description="Fumarylacetoacetase-like C-terminal" evidence="1">
    <location>
        <begin position="137"/>
        <end position="324"/>
    </location>
</feature>
<protein>
    <submittedName>
        <fullName evidence="2">Fumarylacetoacetate (FAA) hydrolase family protein</fullName>
    </submittedName>
</protein>
<keyword evidence="2" id="KW-0378">Hydrolase</keyword>
<evidence type="ECO:0000259" key="1">
    <source>
        <dbReference type="Pfam" id="PF01557"/>
    </source>
</evidence>
<dbReference type="GO" id="GO:0016787">
    <property type="term" value="F:hydrolase activity"/>
    <property type="evidence" value="ECO:0007669"/>
    <property type="project" value="UniProtKB-KW"/>
</dbReference>
<dbReference type="Proteomes" id="UP000192936">
    <property type="component" value="Unassembled WGS sequence"/>
</dbReference>
<evidence type="ECO:0000313" key="3">
    <source>
        <dbReference type="Proteomes" id="UP000192936"/>
    </source>
</evidence>
<dbReference type="EMBL" id="FXAK01000002">
    <property type="protein sequence ID" value="SMF35660.1"/>
    <property type="molecule type" value="Genomic_DNA"/>
</dbReference>
<dbReference type="OrthoDB" id="3766879at2"/>
<reference evidence="2 3" key="1">
    <citation type="submission" date="2017-04" db="EMBL/GenBank/DDBJ databases">
        <authorList>
            <person name="Afonso C.L."/>
            <person name="Miller P.J."/>
            <person name="Scott M.A."/>
            <person name="Spackman E."/>
            <person name="Goraichik I."/>
            <person name="Dimitrov K.M."/>
            <person name="Suarez D.L."/>
            <person name="Swayne D.E."/>
        </authorList>
    </citation>
    <scope>NUCLEOTIDE SEQUENCE [LARGE SCALE GENOMIC DNA]</scope>
    <source>
        <strain evidence="2 3">A2P</strain>
    </source>
</reference>
<dbReference type="Gene3D" id="3.90.850.10">
    <property type="entry name" value="Fumarylacetoacetase-like, C-terminal domain"/>
    <property type="match status" value="1"/>
</dbReference>
<organism evidence="2 3">
    <name type="scientific">Azospirillum oryzae</name>
    <dbReference type="NCBI Taxonomy" id="286727"/>
    <lineage>
        <taxon>Bacteria</taxon>
        <taxon>Pseudomonadati</taxon>
        <taxon>Pseudomonadota</taxon>
        <taxon>Alphaproteobacteria</taxon>
        <taxon>Rhodospirillales</taxon>
        <taxon>Azospirillaceae</taxon>
        <taxon>Azospirillum</taxon>
    </lineage>
</organism>
<dbReference type="STRING" id="286727.SAMN02982917_1822"/>
<dbReference type="PANTHER" id="PTHR43211:SF1">
    <property type="entry name" value="BLL6422 PROTEIN"/>
    <property type="match status" value="1"/>
</dbReference>
<sequence length="326" mass="35850">MRLVTYTHSGMKPRAGALVDGDRFVLDLAGADRALYGGDNADFLSLLALIEAGDDAFDRAADIVKRAPDAALTPRAAVALLAPLQPPPQMRDCMCFETHIRQSYAAARQIRARAKGQAPMETGESPLEQRILKLFDQQPLYYKGNRFSVIGTDQDVLWPSYSNALDFELEFGCYIKRAAKDVPKDKARDFIFGYTIFNDFSARDTQSVEMAGQLGPAKSKDFDTGSAMGPCLVTADELSDPYALEMIARVDGEEWGRGNSASMRWTFEDLIAFISRSETLHPGEFLGSGTVGNGCGLEHLRFLKPGNIVELEVEGIGLLRNRVVRP</sequence>
<gene>
    <name evidence="2" type="ORF">SAMN02982917_1822</name>
</gene>
<evidence type="ECO:0000313" key="2">
    <source>
        <dbReference type="EMBL" id="SMF35660.1"/>
    </source>
</evidence>